<sequence>MDPNPTDQSPEEVYSVWALPPEPARGRLRRLMAGLRAAHGGPAFEPHVTVVGAIRLRRSAAVEALHAAAAGVRPYTARVVGDRRGFYRFGGLQLEPTPEVMAASDHCCGHFGYERPIPYVPHLSLIYGDRTEEQEAAAMQKVEELDKGIRELQFEISDIALYKTDPKDVESWELVALCSLRQSK</sequence>
<evidence type="ECO:0000313" key="2">
    <source>
        <dbReference type="Proteomes" id="UP001497457"/>
    </source>
</evidence>
<dbReference type="InterPro" id="IPR012386">
    <property type="entry name" value="Cyclic-nucl_3Pdiesterase"/>
</dbReference>
<dbReference type="AlphaFoldDB" id="A0ABC9FSB4"/>
<reference evidence="1 2" key="2">
    <citation type="submission" date="2024-10" db="EMBL/GenBank/DDBJ databases">
        <authorList>
            <person name="Ryan C."/>
        </authorList>
    </citation>
    <scope>NUCLEOTIDE SEQUENCE [LARGE SCALE GENOMIC DNA]</scope>
</reference>
<keyword evidence="2" id="KW-1185">Reference proteome</keyword>
<protein>
    <recommendedName>
        <fullName evidence="3">Cyclic phosphodiesterase</fullName>
    </recommendedName>
</protein>
<organism evidence="1 2">
    <name type="scientific">Urochloa decumbens</name>
    <dbReference type="NCBI Taxonomy" id="240449"/>
    <lineage>
        <taxon>Eukaryota</taxon>
        <taxon>Viridiplantae</taxon>
        <taxon>Streptophyta</taxon>
        <taxon>Embryophyta</taxon>
        <taxon>Tracheophyta</taxon>
        <taxon>Spermatophyta</taxon>
        <taxon>Magnoliopsida</taxon>
        <taxon>Liliopsida</taxon>
        <taxon>Poales</taxon>
        <taxon>Poaceae</taxon>
        <taxon>PACMAD clade</taxon>
        <taxon>Panicoideae</taxon>
        <taxon>Panicodae</taxon>
        <taxon>Paniceae</taxon>
        <taxon>Melinidinae</taxon>
        <taxon>Urochloa</taxon>
    </lineage>
</organism>
<evidence type="ECO:0000313" key="1">
    <source>
        <dbReference type="EMBL" id="CAL5081307.1"/>
    </source>
</evidence>
<name>A0ABC9FSB4_9POAL</name>
<dbReference type="EMBL" id="OZ075117">
    <property type="protein sequence ID" value="CAL5081307.1"/>
    <property type="molecule type" value="Genomic_DNA"/>
</dbReference>
<dbReference type="Gene3D" id="3.90.1140.10">
    <property type="entry name" value="Cyclic phosphodiesterase"/>
    <property type="match status" value="1"/>
</dbReference>
<dbReference type="InterPro" id="IPR009097">
    <property type="entry name" value="Cyclic_Pdiesterase"/>
</dbReference>
<accession>A0ABC9FSB4</accession>
<gene>
    <name evidence="1" type="ORF">URODEC1_LOCUS108562</name>
</gene>
<dbReference type="PANTHER" id="PTHR28141">
    <property type="entry name" value="2',3'-CYCLIC-NUCLEOTIDE 3'-PHOSPHODIESTERASE"/>
    <property type="match status" value="1"/>
</dbReference>
<dbReference type="Proteomes" id="UP001497457">
    <property type="component" value="Chromosome 7b"/>
</dbReference>
<dbReference type="Pfam" id="PF13563">
    <property type="entry name" value="2_5_RNA_ligase2"/>
    <property type="match status" value="1"/>
</dbReference>
<evidence type="ECO:0008006" key="3">
    <source>
        <dbReference type="Google" id="ProtNLM"/>
    </source>
</evidence>
<reference evidence="2" key="1">
    <citation type="submission" date="2024-06" db="EMBL/GenBank/DDBJ databases">
        <authorList>
            <person name="Ryan C."/>
        </authorList>
    </citation>
    <scope>NUCLEOTIDE SEQUENCE [LARGE SCALE GENOMIC DNA]</scope>
</reference>
<dbReference type="PANTHER" id="PTHR28141:SF3">
    <property type="entry name" value="CYCLIC PHOSPHODIESTERASE"/>
    <property type="match status" value="1"/>
</dbReference>
<proteinExistence type="predicted"/>
<dbReference type="SUPFAM" id="SSF55144">
    <property type="entry name" value="LigT-like"/>
    <property type="match status" value="1"/>
</dbReference>
<dbReference type="FunFam" id="3.90.1140.10:FF:000007">
    <property type="entry name" value="Cyclic phosphodiesterase"/>
    <property type="match status" value="1"/>
</dbReference>